<dbReference type="SMART" id="SM00490">
    <property type="entry name" value="HELICc"/>
    <property type="match status" value="1"/>
</dbReference>
<dbReference type="InterPro" id="IPR001650">
    <property type="entry name" value="Helicase_C-like"/>
</dbReference>
<keyword evidence="7" id="KW-0238">DNA-binding</keyword>
<dbReference type="GO" id="GO:0006310">
    <property type="term" value="P:DNA recombination"/>
    <property type="evidence" value="ECO:0007669"/>
    <property type="project" value="InterPro"/>
</dbReference>
<sequence>MSDPLKILETYWGFSSFRPKQKEIVDSILSKNDTVALLPTGGGKSIAFQVPGLFFDGVCVVISPLIALIEDQVTNLQNKGIKATHIPSGSSVDDIVRIFDNIKYGNYKFLYLSPERLQSKLIQDRISDLKIALIVIDEAHCISEWGHDFRPSYTKLNILRKLVPNSKIVALTATATKKVLEDIIQILELEKPTILKESFHKKNLHYHIINTNDKLSKLSQVFKKNKAPSIVYVNSRKKTKELSNYLNYSGFNSSFYHGGLSVSEKKNAYENWMSEKTPIMVATNAFGMGIDKANVKTVIHYNLPSSIENYVQEAGRAGRNKEDAFAIFLTNLSDIETSKEIFKRSQPSINEIKEVHKKLYQYFQIAIGEYSEEKYRLNILEFCNSYKFISLKVFSILQILNNYGIIELNQASQKSSSIQFLVNNRQLLNYKESHNARRKFLDTLLRMYAGLFENEVKINEFSIAKNVGITSDNVIESLEKLALDGILKYHKSTSDSEIVFLVPREDDKTINRNSKLITSFLKHKEEKLETLINYVLNDKVCRNIQLLNYFGEFVDKPCGNCDVCRKNNKPAPTISSSIMEVLKTKKSLNALELCELLPYPENDILIHLRELIAEEIIEITNTNTYFLK</sequence>
<dbReference type="InterPro" id="IPR027417">
    <property type="entry name" value="P-loop_NTPase"/>
</dbReference>
<dbReference type="InterPro" id="IPR014001">
    <property type="entry name" value="Helicase_ATP-bd"/>
</dbReference>
<dbReference type="InterPro" id="IPR032284">
    <property type="entry name" value="RecQ_Zn-bd"/>
</dbReference>
<evidence type="ECO:0000256" key="3">
    <source>
        <dbReference type="ARBA" id="ARBA00022741"/>
    </source>
</evidence>
<keyword evidence="3" id="KW-0547">Nucleotide-binding</keyword>
<gene>
    <name evidence="15" type="ORF">EV195_10393</name>
</gene>
<evidence type="ECO:0000313" key="15">
    <source>
        <dbReference type="EMBL" id="TCP25734.1"/>
    </source>
</evidence>
<evidence type="ECO:0000256" key="7">
    <source>
        <dbReference type="ARBA" id="ARBA00023125"/>
    </source>
</evidence>
<reference evidence="15 16" key="1">
    <citation type="submission" date="2019-03" db="EMBL/GenBank/DDBJ databases">
        <title>Genomic Encyclopedia of Type Strains, Phase IV (KMG-IV): sequencing the most valuable type-strain genomes for metagenomic binning, comparative biology and taxonomic classification.</title>
        <authorList>
            <person name="Goeker M."/>
        </authorList>
    </citation>
    <scope>NUCLEOTIDE SEQUENCE [LARGE SCALE GENOMIC DNA]</scope>
    <source>
        <strain evidence="15 16">DSM 14836</strain>
    </source>
</reference>
<dbReference type="NCBIfam" id="TIGR00614">
    <property type="entry name" value="recQ_fam"/>
    <property type="match status" value="1"/>
</dbReference>
<name>A0A4R2NVY0_9FLAO</name>
<dbReference type="PANTHER" id="PTHR13710:SF105">
    <property type="entry name" value="ATP-DEPENDENT DNA HELICASE Q1"/>
    <property type="match status" value="1"/>
</dbReference>
<accession>A0A4R2NVY0</accession>
<keyword evidence="16" id="KW-1185">Reference proteome</keyword>
<dbReference type="Pfam" id="PF16124">
    <property type="entry name" value="RecQ_Zn_bind"/>
    <property type="match status" value="1"/>
</dbReference>
<dbReference type="InterPro" id="IPR004589">
    <property type="entry name" value="DNA_helicase_ATP-dep_RecQ"/>
</dbReference>
<dbReference type="FunFam" id="3.40.50.300:FF:001389">
    <property type="entry name" value="ATP-dependent DNA helicase RecQ"/>
    <property type="match status" value="1"/>
</dbReference>
<dbReference type="EC" id="5.6.2.4" evidence="10"/>
<proteinExistence type="inferred from homology"/>
<dbReference type="AlphaFoldDB" id="A0A4R2NVY0"/>
<dbReference type="GO" id="GO:0005737">
    <property type="term" value="C:cytoplasm"/>
    <property type="evidence" value="ECO:0007669"/>
    <property type="project" value="TreeGrafter"/>
</dbReference>
<dbReference type="Pfam" id="PF00271">
    <property type="entry name" value="Helicase_C"/>
    <property type="match status" value="1"/>
</dbReference>
<evidence type="ECO:0000313" key="16">
    <source>
        <dbReference type="Proteomes" id="UP000294564"/>
    </source>
</evidence>
<dbReference type="PROSITE" id="PS51194">
    <property type="entry name" value="HELICASE_CTER"/>
    <property type="match status" value="1"/>
</dbReference>
<dbReference type="GO" id="GO:0030894">
    <property type="term" value="C:replisome"/>
    <property type="evidence" value="ECO:0007669"/>
    <property type="project" value="TreeGrafter"/>
</dbReference>
<comment type="caution">
    <text evidence="15">The sequence shown here is derived from an EMBL/GenBank/DDBJ whole genome shotgun (WGS) entry which is preliminary data.</text>
</comment>
<evidence type="ECO:0000256" key="5">
    <source>
        <dbReference type="ARBA" id="ARBA00022806"/>
    </source>
</evidence>
<evidence type="ECO:0000256" key="8">
    <source>
        <dbReference type="ARBA" id="ARBA00023235"/>
    </source>
</evidence>
<dbReference type="Proteomes" id="UP000294564">
    <property type="component" value="Unassembled WGS sequence"/>
</dbReference>
<dbReference type="Pfam" id="PF00270">
    <property type="entry name" value="DEAD"/>
    <property type="match status" value="1"/>
</dbReference>
<evidence type="ECO:0000256" key="4">
    <source>
        <dbReference type="ARBA" id="ARBA00022801"/>
    </source>
</evidence>
<comment type="catalytic activity">
    <reaction evidence="9">
        <text>Couples ATP hydrolysis with the unwinding of duplex DNA by translocating in the 3'-5' direction.</text>
        <dbReference type="EC" id="5.6.2.4"/>
    </reaction>
</comment>
<dbReference type="GO" id="GO:0016787">
    <property type="term" value="F:hydrolase activity"/>
    <property type="evidence" value="ECO:0007669"/>
    <property type="project" value="UniProtKB-KW"/>
</dbReference>
<dbReference type="EMBL" id="SLXM01000003">
    <property type="protein sequence ID" value="TCP25734.1"/>
    <property type="molecule type" value="Genomic_DNA"/>
</dbReference>
<evidence type="ECO:0000259" key="14">
    <source>
        <dbReference type="PROSITE" id="PS51194"/>
    </source>
</evidence>
<evidence type="ECO:0000256" key="11">
    <source>
        <dbReference type="ARBA" id="ARBA00044535"/>
    </source>
</evidence>
<dbReference type="GO" id="GO:0005524">
    <property type="term" value="F:ATP binding"/>
    <property type="evidence" value="ECO:0007669"/>
    <property type="project" value="UniProtKB-KW"/>
</dbReference>
<keyword evidence="4" id="KW-0378">Hydrolase</keyword>
<dbReference type="PROSITE" id="PS00690">
    <property type="entry name" value="DEAH_ATP_HELICASE"/>
    <property type="match status" value="1"/>
</dbReference>
<dbReference type="PROSITE" id="PS51192">
    <property type="entry name" value="HELICASE_ATP_BIND_1"/>
    <property type="match status" value="1"/>
</dbReference>
<dbReference type="Gene3D" id="3.40.50.300">
    <property type="entry name" value="P-loop containing nucleotide triphosphate hydrolases"/>
    <property type="match status" value="2"/>
</dbReference>
<dbReference type="Gene3D" id="1.10.10.10">
    <property type="entry name" value="Winged helix-like DNA-binding domain superfamily/Winged helix DNA-binding domain"/>
    <property type="match status" value="1"/>
</dbReference>
<keyword evidence="6" id="KW-0067">ATP-binding</keyword>
<evidence type="ECO:0000256" key="1">
    <source>
        <dbReference type="ARBA" id="ARBA00005446"/>
    </source>
</evidence>
<evidence type="ECO:0000256" key="6">
    <source>
        <dbReference type="ARBA" id="ARBA00022840"/>
    </source>
</evidence>
<dbReference type="SUPFAM" id="SSF52540">
    <property type="entry name" value="P-loop containing nucleoside triphosphate hydrolases"/>
    <property type="match status" value="1"/>
</dbReference>
<dbReference type="GO" id="GO:0043590">
    <property type="term" value="C:bacterial nucleoid"/>
    <property type="evidence" value="ECO:0007669"/>
    <property type="project" value="TreeGrafter"/>
</dbReference>
<evidence type="ECO:0000256" key="9">
    <source>
        <dbReference type="ARBA" id="ARBA00034617"/>
    </source>
</evidence>
<dbReference type="InterPro" id="IPR002464">
    <property type="entry name" value="DNA/RNA_helicase_DEAH_CS"/>
</dbReference>
<evidence type="ECO:0000256" key="2">
    <source>
        <dbReference type="ARBA" id="ARBA00022723"/>
    </source>
</evidence>
<comment type="similarity">
    <text evidence="1">Belongs to the helicase family. RecQ subfamily.</text>
</comment>
<evidence type="ECO:0000256" key="10">
    <source>
        <dbReference type="ARBA" id="ARBA00034808"/>
    </source>
</evidence>
<dbReference type="GO" id="GO:0043138">
    <property type="term" value="F:3'-5' DNA helicase activity"/>
    <property type="evidence" value="ECO:0007669"/>
    <property type="project" value="UniProtKB-EC"/>
</dbReference>
<feature type="domain" description="Helicase ATP-binding" evidence="13">
    <location>
        <begin position="25"/>
        <end position="193"/>
    </location>
</feature>
<dbReference type="GO" id="GO:0003677">
    <property type="term" value="F:DNA binding"/>
    <property type="evidence" value="ECO:0007669"/>
    <property type="project" value="UniProtKB-KW"/>
</dbReference>
<dbReference type="CDD" id="cd17920">
    <property type="entry name" value="DEXHc_RecQ"/>
    <property type="match status" value="1"/>
</dbReference>
<dbReference type="GO" id="GO:0009378">
    <property type="term" value="F:four-way junction helicase activity"/>
    <property type="evidence" value="ECO:0007669"/>
    <property type="project" value="TreeGrafter"/>
</dbReference>
<evidence type="ECO:0000256" key="12">
    <source>
        <dbReference type="ARBA" id="ARBA00044550"/>
    </source>
</evidence>
<protein>
    <recommendedName>
        <fullName evidence="11">ATP-dependent DNA helicase RecQ</fullName>
        <ecNumber evidence="10">5.6.2.4</ecNumber>
    </recommendedName>
    <alternativeName>
        <fullName evidence="12">DNA 3'-5' helicase RecQ</fullName>
    </alternativeName>
</protein>
<keyword evidence="5 15" id="KW-0347">Helicase</keyword>
<dbReference type="SMART" id="SM00487">
    <property type="entry name" value="DEXDc"/>
    <property type="match status" value="1"/>
</dbReference>
<dbReference type="GO" id="GO:0006281">
    <property type="term" value="P:DNA repair"/>
    <property type="evidence" value="ECO:0007669"/>
    <property type="project" value="TreeGrafter"/>
</dbReference>
<dbReference type="PANTHER" id="PTHR13710">
    <property type="entry name" value="DNA HELICASE RECQ FAMILY MEMBER"/>
    <property type="match status" value="1"/>
</dbReference>
<evidence type="ECO:0000259" key="13">
    <source>
        <dbReference type="PROSITE" id="PS51192"/>
    </source>
</evidence>
<dbReference type="InterPro" id="IPR011545">
    <property type="entry name" value="DEAD/DEAH_box_helicase_dom"/>
</dbReference>
<organism evidence="15 16">
    <name type="scientific">Tenacibaculum skagerrakense</name>
    <dbReference type="NCBI Taxonomy" id="186571"/>
    <lineage>
        <taxon>Bacteria</taxon>
        <taxon>Pseudomonadati</taxon>
        <taxon>Bacteroidota</taxon>
        <taxon>Flavobacteriia</taxon>
        <taxon>Flavobacteriales</taxon>
        <taxon>Flavobacteriaceae</taxon>
        <taxon>Tenacibaculum</taxon>
    </lineage>
</organism>
<dbReference type="InterPro" id="IPR036388">
    <property type="entry name" value="WH-like_DNA-bd_sf"/>
</dbReference>
<dbReference type="GO" id="GO:0046872">
    <property type="term" value="F:metal ion binding"/>
    <property type="evidence" value="ECO:0007669"/>
    <property type="project" value="UniProtKB-KW"/>
</dbReference>
<keyword evidence="8" id="KW-0413">Isomerase</keyword>
<keyword evidence="2" id="KW-0479">Metal-binding</keyword>
<dbReference type="RefSeq" id="WP_207899774.1">
    <property type="nucleotide sequence ID" value="NZ_SLXM01000003.1"/>
</dbReference>
<feature type="domain" description="Helicase C-terminal" evidence="14">
    <location>
        <begin position="217"/>
        <end position="360"/>
    </location>
</feature>